<dbReference type="NCBIfam" id="NF003828">
    <property type="entry name" value="PRK05416.1"/>
    <property type="match status" value="1"/>
</dbReference>
<name>E1YCY7_9BACT</name>
<feature type="domain" description="RapZ C-terminal" evidence="6">
    <location>
        <begin position="170"/>
        <end position="289"/>
    </location>
</feature>
<keyword evidence="1 4" id="KW-0547">Nucleotide-binding</keyword>
<feature type="binding site" evidence="4">
    <location>
        <begin position="66"/>
        <end position="69"/>
    </location>
    <ligand>
        <name>GTP</name>
        <dbReference type="ChEBI" id="CHEBI:37565"/>
    </ligand>
</feature>
<evidence type="ECO:0000256" key="3">
    <source>
        <dbReference type="ARBA" id="ARBA00023134"/>
    </source>
</evidence>
<dbReference type="SUPFAM" id="SSF52540">
    <property type="entry name" value="P-loop containing nucleoside triphosphate hydrolases"/>
    <property type="match status" value="1"/>
</dbReference>
<proteinExistence type="inferred from homology"/>
<dbReference type="GO" id="GO:0005525">
    <property type="term" value="F:GTP binding"/>
    <property type="evidence" value="ECO:0007669"/>
    <property type="project" value="UniProtKB-UniRule"/>
</dbReference>
<evidence type="ECO:0000259" key="5">
    <source>
        <dbReference type="Pfam" id="PF03668"/>
    </source>
</evidence>
<feature type="domain" description="RapZ-like N-terminal" evidence="5">
    <location>
        <begin position="9"/>
        <end position="158"/>
    </location>
</feature>
<dbReference type="PANTHER" id="PTHR30448">
    <property type="entry name" value="RNASE ADAPTER PROTEIN RAPZ"/>
    <property type="match status" value="1"/>
</dbReference>
<dbReference type="AlphaFoldDB" id="E1YCY7"/>
<evidence type="ECO:0000256" key="4">
    <source>
        <dbReference type="HAMAP-Rule" id="MF_00636"/>
    </source>
</evidence>
<organism evidence="7">
    <name type="scientific">uncultured Desulfobacterium sp</name>
    <dbReference type="NCBI Taxonomy" id="201089"/>
    <lineage>
        <taxon>Bacteria</taxon>
        <taxon>Pseudomonadati</taxon>
        <taxon>Thermodesulfobacteriota</taxon>
        <taxon>Desulfobacteria</taxon>
        <taxon>Desulfobacterales</taxon>
        <taxon>Desulfobacteriaceae</taxon>
        <taxon>Desulfobacterium</taxon>
        <taxon>environmental samples</taxon>
    </lineage>
</organism>
<accession>E1YCY7</accession>
<reference evidence="7" key="1">
    <citation type="journal article" date="2011" name="Environ. Microbiol.">
        <title>Genomic insights into the metabolic potential of the polycyclic aromatic hydrocarbon degrading sulfate-reducing Deltaproteobacterium N47.</title>
        <authorList>
            <person name="Bergmann F."/>
            <person name="Selesi D."/>
            <person name="Weinmaier T."/>
            <person name="Tischler P."/>
            <person name="Rattei T."/>
            <person name="Meckenstock R.U."/>
        </authorList>
    </citation>
    <scope>NUCLEOTIDE SEQUENCE</scope>
</reference>
<dbReference type="HAMAP" id="MF_00636">
    <property type="entry name" value="RapZ_like"/>
    <property type="match status" value="1"/>
</dbReference>
<dbReference type="Gene3D" id="3.40.50.300">
    <property type="entry name" value="P-loop containing nucleotide triphosphate hydrolases"/>
    <property type="match status" value="1"/>
</dbReference>
<evidence type="ECO:0000259" key="6">
    <source>
        <dbReference type="Pfam" id="PF22740"/>
    </source>
</evidence>
<feature type="binding site" evidence="4">
    <location>
        <begin position="15"/>
        <end position="22"/>
    </location>
    <ligand>
        <name>ATP</name>
        <dbReference type="ChEBI" id="CHEBI:30616"/>
    </ligand>
</feature>
<dbReference type="PIRSF" id="PIRSF005052">
    <property type="entry name" value="P-loopkin"/>
    <property type="match status" value="1"/>
</dbReference>
<dbReference type="Pfam" id="PF03668">
    <property type="entry name" value="RapZ-like_N"/>
    <property type="match status" value="1"/>
</dbReference>
<dbReference type="InterPro" id="IPR027417">
    <property type="entry name" value="P-loop_NTPase"/>
</dbReference>
<dbReference type="GO" id="GO:0005524">
    <property type="term" value="F:ATP binding"/>
    <property type="evidence" value="ECO:0007669"/>
    <property type="project" value="UniProtKB-UniRule"/>
</dbReference>
<protein>
    <submittedName>
        <fullName evidence="7">UPF0042 nucleotide-binding protein HRM2_27900</fullName>
    </submittedName>
</protein>
<keyword evidence="2 4" id="KW-0067">ATP-binding</keyword>
<gene>
    <name evidence="7" type="ORF">N47_G37550</name>
</gene>
<dbReference type="InterPro" id="IPR053930">
    <property type="entry name" value="RapZ-like_N"/>
</dbReference>
<keyword evidence="3 4" id="KW-0342">GTP-binding</keyword>
<evidence type="ECO:0000256" key="1">
    <source>
        <dbReference type="ARBA" id="ARBA00022741"/>
    </source>
</evidence>
<dbReference type="InterPro" id="IPR053931">
    <property type="entry name" value="RapZ_C"/>
</dbReference>
<dbReference type="PANTHER" id="PTHR30448:SF0">
    <property type="entry name" value="RNASE ADAPTER PROTEIN RAPZ"/>
    <property type="match status" value="1"/>
</dbReference>
<dbReference type="InterPro" id="IPR005337">
    <property type="entry name" value="RapZ-like"/>
</dbReference>
<sequence>MPFEVNNLKIFIITGLSGSGKSTAIAAFEDAGFYCVDNMPVALLTSFLKLPIKSSEEIAGLAFVMDLREKDFLTKYKSVFDSIKQNNYYFEIMFLEADEEVLLQRFSQTRRHHPLSRGKTLIENIRIEKEQLKDLKTVSDRVINTSRHSVHELKAIISDIAYKSKNTSPMNVHILSFGYKYGIPIDSDLIIDVRFLANPYFKPELRDLDGENQKVENFVLKNRQTKTFLKKYLELLDYLIPLYEKEGKAYLTISIGCTGGRHRSVAIAGNIYKHLEKSGIRISISHRDISR</sequence>
<dbReference type="EMBL" id="FR695868">
    <property type="protein sequence ID" value="CBX28431.1"/>
    <property type="molecule type" value="Genomic_DNA"/>
</dbReference>
<dbReference type="Pfam" id="PF22740">
    <property type="entry name" value="PapZ_C"/>
    <property type="match status" value="1"/>
</dbReference>
<evidence type="ECO:0000256" key="2">
    <source>
        <dbReference type="ARBA" id="ARBA00022840"/>
    </source>
</evidence>
<evidence type="ECO:0000313" key="7">
    <source>
        <dbReference type="EMBL" id="CBX28431.1"/>
    </source>
</evidence>